<dbReference type="Pfam" id="PF00589">
    <property type="entry name" value="Phage_integrase"/>
    <property type="match status" value="1"/>
</dbReference>
<dbReference type="PANTHER" id="PTHR30349">
    <property type="entry name" value="PHAGE INTEGRASE-RELATED"/>
    <property type="match status" value="1"/>
</dbReference>
<evidence type="ECO:0000256" key="1">
    <source>
        <dbReference type="ARBA" id="ARBA00003283"/>
    </source>
</evidence>
<evidence type="ECO:0000259" key="8">
    <source>
        <dbReference type="PROSITE" id="PS51900"/>
    </source>
</evidence>
<reference evidence="9 10" key="1">
    <citation type="submission" date="2018-09" db="EMBL/GenBank/DDBJ databases">
        <title>Murine metabolic-syndrome-specific gut microbial biobank.</title>
        <authorList>
            <person name="Liu C."/>
        </authorList>
    </citation>
    <scope>NUCLEOTIDE SEQUENCE [LARGE SCALE GENOMIC DNA]</scope>
    <source>
        <strain evidence="9 10">0.1xD8-82</strain>
    </source>
</reference>
<dbReference type="InterPro" id="IPR013762">
    <property type="entry name" value="Integrase-like_cat_sf"/>
</dbReference>
<dbReference type="Pfam" id="PF14659">
    <property type="entry name" value="Phage_int_SAM_3"/>
    <property type="match status" value="1"/>
</dbReference>
<feature type="domain" description="Tyr recombinase" evidence="7">
    <location>
        <begin position="159"/>
        <end position="343"/>
    </location>
</feature>
<evidence type="ECO:0000256" key="5">
    <source>
        <dbReference type="ARBA" id="ARBA00023172"/>
    </source>
</evidence>
<name>A0A3A9A9N6_9FIRM</name>
<dbReference type="InterPro" id="IPR044068">
    <property type="entry name" value="CB"/>
</dbReference>
<dbReference type="AlphaFoldDB" id="A0A3A9A9N6"/>
<keyword evidence="4 6" id="KW-0238">DNA-binding</keyword>
<dbReference type="GO" id="GO:0003677">
    <property type="term" value="F:DNA binding"/>
    <property type="evidence" value="ECO:0007669"/>
    <property type="project" value="UniProtKB-UniRule"/>
</dbReference>
<proteinExistence type="inferred from homology"/>
<dbReference type="InterPro" id="IPR011010">
    <property type="entry name" value="DNA_brk_join_enz"/>
</dbReference>
<evidence type="ECO:0000313" key="9">
    <source>
        <dbReference type="EMBL" id="RKI88362.1"/>
    </source>
</evidence>
<dbReference type="Pfam" id="PF14657">
    <property type="entry name" value="Arm-DNA-bind_4"/>
    <property type="match status" value="1"/>
</dbReference>
<dbReference type="InterPro" id="IPR028259">
    <property type="entry name" value="AP2-like_int_N"/>
</dbReference>
<evidence type="ECO:0000256" key="3">
    <source>
        <dbReference type="ARBA" id="ARBA00022908"/>
    </source>
</evidence>
<dbReference type="CDD" id="cd01189">
    <property type="entry name" value="INT_ICEBs1_C_like"/>
    <property type="match status" value="1"/>
</dbReference>
<dbReference type="Gene3D" id="1.10.150.130">
    <property type="match status" value="1"/>
</dbReference>
<keyword evidence="3" id="KW-0229">DNA integration</keyword>
<dbReference type="InterPro" id="IPR002104">
    <property type="entry name" value="Integrase_catalytic"/>
</dbReference>
<dbReference type="EMBL" id="RAYQ01000029">
    <property type="protein sequence ID" value="RKI88362.1"/>
    <property type="molecule type" value="Genomic_DNA"/>
</dbReference>
<dbReference type="PROSITE" id="PS51900">
    <property type="entry name" value="CB"/>
    <property type="match status" value="1"/>
</dbReference>
<gene>
    <name evidence="9" type="ORF">D7V94_19610</name>
</gene>
<dbReference type="Proteomes" id="UP000280696">
    <property type="component" value="Unassembled WGS sequence"/>
</dbReference>
<dbReference type="SUPFAM" id="SSF56349">
    <property type="entry name" value="DNA breaking-rejoining enzymes"/>
    <property type="match status" value="1"/>
</dbReference>
<dbReference type="Gene3D" id="1.10.443.10">
    <property type="entry name" value="Intergrase catalytic core"/>
    <property type="match status" value="1"/>
</dbReference>
<dbReference type="GO" id="GO:0015074">
    <property type="term" value="P:DNA integration"/>
    <property type="evidence" value="ECO:0007669"/>
    <property type="project" value="UniProtKB-KW"/>
</dbReference>
<dbReference type="PANTHER" id="PTHR30349:SF64">
    <property type="entry name" value="PROPHAGE INTEGRASE INTD-RELATED"/>
    <property type="match status" value="1"/>
</dbReference>
<dbReference type="PROSITE" id="PS51898">
    <property type="entry name" value="TYR_RECOMBINASE"/>
    <property type="match status" value="1"/>
</dbReference>
<sequence length="358" mass="42454">MAYKEKDTKKWSAQWFETTAKGEKKKRRKRGFETKREALEYERQKKLSSSRSMDMKLSEFMEIYFEDKQNELKDRTMKNKRYMMEQHIIPYFGEQMLSEITASQIIQWQNEMQTKGFSESYLRMIQNQLTCIFTHASRIYDLHTNPCKKVKRMGNSDSRSLDFWTTEEYQRFIQTIEPGTRYYLIFEILFWTGCRIGELLALTKGDISIENNQISITKTYYRTGRQDVITEPKTKQSARTIEIPEFLKKEIKDFVDGHYGMPDDERLFPIVQEAVQHKMKRQIAKAGVKNIRVHDLRHSHVAYLINKGIEPLLIKERVGHKDIRITLNTYGHLYPNQQRRVADLLDNEKGNSPDSGNC</sequence>
<comment type="similarity">
    <text evidence="2">Belongs to the 'phage' integrase family.</text>
</comment>
<evidence type="ECO:0000256" key="2">
    <source>
        <dbReference type="ARBA" id="ARBA00008857"/>
    </source>
</evidence>
<dbReference type="InterPro" id="IPR050090">
    <property type="entry name" value="Tyrosine_recombinase_XerCD"/>
</dbReference>
<protein>
    <submittedName>
        <fullName evidence="9">Site-specific integrase</fullName>
    </submittedName>
</protein>
<feature type="domain" description="Core-binding (CB)" evidence="8">
    <location>
        <begin position="55"/>
        <end position="137"/>
    </location>
</feature>
<dbReference type="OrthoDB" id="9803188at2"/>
<evidence type="ECO:0000256" key="4">
    <source>
        <dbReference type="ARBA" id="ARBA00023125"/>
    </source>
</evidence>
<dbReference type="InterPro" id="IPR010998">
    <property type="entry name" value="Integrase_recombinase_N"/>
</dbReference>
<keyword evidence="10" id="KW-1185">Reference proteome</keyword>
<organism evidence="9 10">
    <name type="scientific">Parablautia intestinalis</name>
    <dbReference type="NCBI Taxonomy" id="2320100"/>
    <lineage>
        <taxon>Bacteria</taxon>
        <taxon>Bacillati</taxon>
        <taxon>Bacillota</taxon>
        <taxon>Clostridia</taxon>
        <taxon>Lachnospirales</taxon>
        <taxon>Lachnospiraceae</taxon>
        <taxon>Parablautia</taxon>
    </lineage>
</organism>
<dbReference type="RefSeq" id="WP_120471999.1">
    <property type="nucleotide sequence ID" value="NZ_RAYQ01000029.1"/>
</dbReference>
<comment type="caution">
    <text evidence="9">The sequence shown here is derived from an EMBL/GenBank/DDBJ whole genome shotgun (WGS) entry which is preliminary data.</text>
</comment>
<accession>A0A3A9A9N6</accession>
<comment type="function">
    <text evidence="1">Site-specific tyrosine recombinase, which acts by catalyzing the cutting and rejoining of the recombining DNA molecules.</text>
</comment>
<dbReference type="InterPro" id="IPR004107">
    <property type="entry name" value="Integrase_SAM-like_N"/>
</dbReference>
<evidence type="ECO:0000256" key="6">
    <source>
        <dbReference type="PROSITE-ProRule" id="PRU01248"/>
    </source>
</evidence>
<keyword evidence="5" id="KW-0233">DNA recombination</keyword>
<evidence type="ECO:0000259" key="7">
    <source>
        <dbReference type="PROSITE" id="PS51898"/>
    </source>
</evidence>
<evidence type="ECO:0000313" key="10">
    <source>
        <dbReference type="Proteomes" id="UP000280696"/>
    </source>
</evidence>
<dbReference type="GO" id="GO:0006310">
    <property type="term" value="P:DNA recombination"/>
    <property type="evidence" value="ECO:0007669"/>
    <property type="project" value="UniProtKB-KW"/>
</dbReference>